<dbReference type="Pfam" id="PF11013">
    <property type="entry name" value="DUF2851"/>
    <property type="match status" value="1"/>
</dbReference>
<reference evidence="1 2" key="1">
    <citation type="submission" date="2019-12" db="EMBL/GenBank/DDBJ databases">
        <title>Mucilaginibacter sp. HME9299 genome sequencing and assembly.</title>
        <authorList>
            <person name="Kang H."/>
            <person name="Kim H."/>
            <person name="Joh K."/>
        </authorList>
    </citation>
    <scope>NUCLEOTIDE SEQUENCE [LARGE SCALE GENOMIC DNA]</scope>
    <source>
        <strain evidence="1 2">HME9299</strain>
    </source>
</reference>
<accession>A0A6I4ICN9</accession>
<comment type="caution">
    <text evidence="1">The sequence shown here is derived from an EMBL/GenBank/DDBJ whole genome shotgun (WGS) entry which is preliminary data.</text>
</comment>
<dbReference type="OrthoDB" id="1005072at2"/>
<gene>
    <name evidence="1" type="ORF">GO816_17445</name>
</gene>
<dbReference type="RefSeq" id="WP_157543230.1">
    <property type="nucleotide sequence ID" value="NZ_WQLA01000007.1"/>
</dbReference>
<evidence type="ECO:0000313" key="1">
    <source>
        <dbReference type="EMBL" id="MVN92922.1"/>
    </source>
</evidence>
<organism evidence="1 2">
    <name type="scientific">Mucilaginibacter aquatilis</name>
    <dbReference type="NCBI Taxonomy" id="1517760"/>
    <lineage>
        <taxon>Bacteria</taxon>
        <taxon>Pseudomonadati</taxon>
        <taxon>Bacteroidota</taxon>
        <taxon>Sphingobacteriia</taxon>
        <taxon>Sphingobacteriales</taxon>
        <taxon>Sphingobacteriaceae</taxon>
        <taxon>Mucilaginibacter</taxon>
    </lineage>
</organism>
<dbReference type="Proteomes" id="UP000434850">
    <property type="component" value="Unassembled WGS sequence"/>
</dbReference>
<sequence>MLFNEDFLRYIWKFKLFDMRSLQTINGEVIEVASAGMHNFNSGADFQNARIKIGDTTWAGNVEIHLNSSDWHKHNHTNDNAYNNVILHVVYKHDEDIYTSEGKLLPTLELGSRISEALYLRYHDLAYGKKQIIPCEASISTVQAVTMQNWFTRMLIERLEKKSITVIDALKLNKGNWEETFYQFLAANFGFKINALPFELMAKSLPQNILGKHKSSALQVEALIFGQAGMLEDNFKDQYPNKLKTEYQFLRSKYNLKPIEKHLWKFLRLRPQNFPTVRLAQFAAFTLVSNLLFSKILDYEEVKELRKLFSNIVVNDYWVNHYRFDAESKISSKNFGESSIDLLLLNTVSLFLYSYGKHHNQQKYIDRSLRLLESLGVESNQIVNDFAELGVKVKTAYESQALLELKSSYCNHKRCLQCGIGNEILKLNIT</sequence>
<dbReference type="InterPro" id="IPR021272">
    <property type="entry name" value="DUF2851"/>
</dbReference>
<dbReference type="AlphaFoldDB" id="A0A6I4ICN9"/>
<proteinExistence type="predicted"/>
<dbReference type="EMBL" id="WQLA01000007">
    <property type="protein sequence ID" value="MVN92922.1"/>
    <property type="molecule type" value="Genomic_DNA"/>
</dbReference>
<keyword evidence="2" id="KW-1185">Reference proteome</keyword>
<protein>
    <submittedName>
        <fullName evidence="1">DUF2851 family protein</fullName>
    </submittedName>
</protein>
<name>A0A6I4ICN9_9SPHI</name>
<evidence type="ECO:0000313" key="2">
    <source>
        <dbReference type="Proteomes" id="UP000434850"/>
    </source>
</evidence>